<proteinExistence type="predicted"/>
<dbReference type="RefSeq" id="WP_207398032.1">
    <property type="nucleotide sequence ID" value="NZ_JABRWO010000011.1"/>
</dbReference>
<organism evidence="1 2">
    <name type="scientific">Bremerella alba</name>
    <dbReference type="NCBI Taxonomy" id="980252"/>
    <lineage>
        <taxon>Bacteria</taxon>
        <taxon>Pseudomonadati</taxon>
        <taxon>Planctomycetota</taxon>
        <taxon>Planctomycetia</taxon>
        <taxon>Pirellulales</taxon>
        <taxon>Pirellulaceae</taxon>
        <taxon>Bremerella</taxon>
    </lineage>
</organism>
<dbReference type="EMBL" id="JABRWO010000011">
    <property type="protein sequence ID" value="MBA2116620.1"/>
    <property type="molecule type" value="Genomic_DNA"/>
</dbReference>
<accession>A0A7V8V7Y7</accession>
<reference evidence="1 2" key="1">
    <citation type="submission" date="2020-05" db="EMBL/GenBank/DDBJ databases">
        <title>Bremerella alba sp. nov., a novel planctomycete isolated from the surface of the macroalga Fucus spiralis.</title>
        <authorList>
            <person name="Godinho O."/>
            <person name="Botelho R."/>
            <person name="Albuquerque L."/>
            <person name="Wiegand S."/>
            <person name="Da Costa M.S."/>
            <person name="Lobo-Da-Cunha A."/>
            <person name="Jogler C."/>
            <person name="Lage O.M."/>
        </authorList>
    </citation>
    <scope>NUCLEOTIDE SEQUENCE [LARGE SCALE GENOMIC DNA]</scope>
    <source>
        <strain evidence="1 2">FF15</strain>
    </source>
</reference>
<gene>
    <name evidence="1" type="ORF">HOV93_38120</name>
</gene>
<comment type="caution">
    <text evidence="1">The sequence shown here is derived from an EMBL/GenBank/DDBJ whole genome shotgun (WGS) entry which is preliminary data.</text>
</comment>
<dbReference type="AlphaFoldDB" id="A0A7V8V7Y7"/>
<keyword evidence="2" id="KW-1185">Reference proteome</keyword>
<evidence type="ECO:0000313" key="2">
    <source>
        <dbReference type="Proteomes" id="UP000551616"/>
    </source>
</evidence>
<protein>
    <submittedName>
        <fullName evidence="1">Uncharacterized protein</fullName>
    </submittedName>
</protein>
<dbReference type="Proteomes" id="UP000551616">
    <property type="component" value="Unassembled WGS sequence"/>
</dbReference>
<sequence length="206" mass="23921">MDAITTIQSQLDFFLPQHPHWLIPRTGLQMVKMLHVLDCKSFQTWRYWEDPSSSVTLPTATLRTDSETSGFFNRQWREEAFGFLFPELAYVPINSHIELFSALTKYCQALSHGCIPRKGIAKQLWHTLLSTEWIAFPLAVSPFMEEAATDYCLVLVNNKEAYELIEIEFSGDSKVFQWKANFTDWPIPAEAEDLAHRMWNEELSQL</sequence>
<evidence type="ECO:0000313" key="1">
    <source>
        <dbReference type="EMBL" id="MBA2116620.1"/>
    </source>
</evidence>
<name>A0A7V8V7Y7_9BACT</name>